<evidence type="ECO:0000313" key="3">
    <source>
        <dbReference type="Proteomes" id="UP000548582"/>
    </source>
</evidence>
<name>A0A848EI13_9PROT</name>
<keyword evidence="1" id="KW-0812">Transmembrane</keyword>
<feature type="transmembrane region" description="Helical" evidence="1">
    <location>
        <begin position="66"/>
        <end position="87"/>
    </location>
</feature>
<dbReference type="RefSeq" id="WP_170055282.1">
    <property type="nucleotide sequence ID" value="NZ_JABBKX010000006.1"/>
</dbReference>
<proteinExistence type="predicted"/>
<dbReference type="EMBL" id="JABBKX010000006">
    <property type="protein sequence ID" value="NMJ43057.1"/>
    <property type="molecule type" value="Genomic_DNA"/>
</dbReference>
<feature type="transmembrane region" description="Helical" evidence="1">
    <location>
        <begin position="7"/>
        <end position="24"/>
    </location>
</feature>
<accession>A0A848EI13</accession>
<dbReference type="AlphaFoldDB" id="A0A848EI13"/>
<dbReference type="Proteomes" id="UP000548582">
    <property type="component" value="Unassembled WGS sequence"/>
</dbReference>
<reference evidence="2 3" key="1">
    <citation type="submission" date="2020-03" db="EMBL/GenBank/DDBJ databases">
        <authorList>
            <person name="Sun Q."/>
        </authorList>
    </citation>
    <scope>NUCLEOTIDE SEQUENCE [LARGE SCALE GENOMIC DNA]</scope>
    <source>
        <strain evidence="2 3">JC162</strain>
    </source>
</reference>
<organism evidence="2 3">
    <name type="scientific">Neoroseomonas marina</name>
    <dbReference type="NCBI Taxonomy" id="1232220"/>
    <lineage>
        <taxon>Bacteria</taxon>
        <taxon>Pseudomonadati</taxon>
        <taxon>Pseudomonadota</taxon>
        <taxon>Alphaproteobacteria</taxon>
        <taxon>Acetobacterales</taxon>
        <taxon>Acetobacteraceae</taxon>
        <taxon>Neoroseomonas</taxon>
    </lineage>
</organism>
<sequence>MTAARAGVLYGGLAFAAGAVLGPLRELVLAPRIGGAAAAMAEAAAMAGLLWLAARRMVAGIDAARGRAVVAGLGLVVVLALESLLALALDMSGLAATRAPRGLAEQGIGIALLAWLFALPFLVRRRAVALP</sequence>
<keyword evidence="1" id="KW-0472">Membrane</keyword>
<keyword evidence="1" id="KW-1133">Transmembrane helix</keyword>
<comment type="caution">
    <text evidence="2">The sequence shown here is derived from an EMBL/GenBank/DDBJ whole genome shotgun (WGS) entry which is preliminary data.</text>
</comment>
<feature type="transmembrane region" description="Helical" evidence="1">
    <location>
        <begin position="36"/>
        <end position="54"/>
    </location>
</feature>
<protein>
    <submittedName>
        <fullName evidence="2">Uncharacterized protein</fullName>
    </submittedName>
</protein>
<feature type="transmembrane region" description="Helical" evidence="1">
    <location>
        <begin position="107"/>
        <end position="123"/>
    </location>
</feature>
<gene>
    <name evidence="2" type="ORF">GWK16_17545</name>
</gene>
<keyword evidence="3" id="KW-1185">Reference proteome</keyword>
<evidence type="ECO:0000256" key="1">
    <source>
        <dbReference type="SAM" id="Phobius"/>
    </source>
</evidence>
<evidence type="ECO:0000313" key="2">
    <source>
        <dbReference type="EMBL" id="NMJ43057.1"/>
    </source>
</evidence>